<protein>
    <submittedName>
        <fullName evidence="2">Uncharacterized protein</fullName>
    </submittedName>
</protein>
<evidence type="ECO:0000256" key="1">
    <source>
        <dbReference type="SAM" id="MobiDB-lite"/>
    </source>
</evidence>
<dbReference type="RefSeq" id="WP_071065443.1">
    <property type="nucleotide sequence ID" value="NZ_MAXA01000233.1"/>
</dbReference>
<organism evidence="2 3">
    <name type="scientific">Parafrankia soli</name>
    <dbReference type="NCBI Taxonomy" id="2599596"/>
    <lineage>
        <taxon>Bacteria</taxon>
        <taxon>Bacillati</taxon>
        <taxon>Actinomycetota</taxon>
        <taxon>Actinomycetes</taxon>
        <taxon>Frankiales</taxon>
        <taxon>Frankiaceae</taxon>
        <taxon>Parafrankia</taxon>
    </lineage>
</organism>
<comment type="caution">
    <text evidence="2">The sequence shown here is derived from an EMBL/GenBank/DDBJ whole genome shotgun (WGS) entry which is preliminary data.</text>
</comment>
<accession>A0A1S1PUA2</accession>
<keyword evidence="3" id="KW-1185">Reference proteome</keyword>
<feature type="compositionally biased region" description="Polar residues" evidence="1">
    <location>
        <begin position="97"/>
        <end position="111"/>
    </location>
</feature>
<name>A0A1S1PUA2_9ACTN</name>
<reference evidence="3" key="1">
    <citation type="submission" date="2016-07" db="EMBL/GenBank/DDBJ databases">
        <title>Frankia sp. NRRL B-16219 Genome sequencing.</title>
        <authorList>
            <person name="Ghodhbane-Gtari F."/>
            <person name="Swanson E."/>
            <person name="Gueddou A."/>
            <person name="Louati M."/>
            <person name="Nouioui I."/>
            <person name="Hezbri K."/>
            <person name="Abebe-Akele F."/>
            <person name="Simpson S."/>
            <person name="Morris K."/>
            <person name="Thomas K."/>
            <person name="Gtari M."/>
            <person name="Tisa L.S."/>
        </authorList>
    </citation>
    <scope>NUCLEOTIDE SEQUENCE [LARGE SCALE GENOMIC DNA]</scope>
    <source>
        <strain evidence="3">NRRL B-16219</strain>
    </source>
</reference>
<dbReference type="Proteomes" id="UP000179769">
    <property type="component" value="Unassembled WGS sequence"/>
</dbReference>
<proteinExistence type="predicted"/>
<feature type="region of interest" description="Disordered" evidence="1">
    <location>
        <begin position="1"/>
        <end position="144"/>
    </location>
</feature>
<evidence type="ECO:0000313" key="3">
    <source>
        <dbReference type="Proteomes" id="UP000179769"/>
    </source>
</evidence>
<sequence length="144" mass="14332">MAGRQPDGVATSSSTPLTVVPARGAPAGAAGAAGAAGSRSSYPAMASVPLRKTTGVTRSTARPATPPADLPAPKQTRTAASTDLRAPAASDGPGGTEPTTRLSAIRATSSARPPPTLSTRPGPGLHSSENDRRSPIPVLRRNPP</sequence>
<feature type="compositionally biased region" description="Low complexity" evidence="1">
    <location>
        <begin position="21"/>
        <end position="44"/>
    </location>
</feature>
<gene>
    <name evidence="2" type="ORF">BBK14_22975</name>
</gene>
<dbReference type="AlphaFoldDB" id="A0A1S1PUA2"/>
<dbReference type="EMBL" id="MAXA01000233">
    <property type="protein sequence ID" value="OHV24906.1"/>
    <property type="molecule type" value="Genomic_DNA"/>
</dbReference>
<evidence type="ECO:0000313" key="2">
    <source>
        <dbReference type="EMBL" id="OHV24906.1"/>
    </source>
</evidence>